<evidence type="ECO:0000256" key="6">
    <source>
        <dbReference type="ARBA" id="ARBA00022777"/>
    </source>
</evidence>
<evidence type="ECO:0000313" key="9">
    <source>
        <dbReference type="EMBL" id="MUG23738.1"/>
    </source>
</evidence>
<dbReference type="AlphaFoldDB" id="A0A090ZB01"/>
<dbReference type="InterPro" id="IPR001127">
    <property type="entry name" value="PTS_EIIA_1_perm"/>
</dbReference>
<accession>A0A090ZB01</accession>
<evidence type="ECO:0000256" key="3">
    <source>
        <dbReference type="ARBA" id="ARBA00022597"/>
    </source>
</evidence>
<dbReference type="Gene3D" id="2.70.70.10">
    <property type="entry name" value="Glucose Permease (Domain IIA)"/>
    <property type="match status" value="1"/>
</dbReference>
<dbReference type="RefSeq" id="WP_036619399.1">
    <property type="nucleotide sequence ID" value="NZ_BGML01000014.1"/>
</dbReference>
<organism evidence="8 10">
    <name type="scientific">Paenibacillus macerans</name>
    <name type="common">Bacillus macerans</name>
    <dbReference type="NCBI Taxonomy" id="44252"/>
    <lineage>
        <taxon>Bacteria</taxon>
        <taxon>Bacillati</taxon>
        <taxon>Bacillota</taxon>
        <taxon>Bacilli</taxon>
        <taxon>Bacillales</taxon>
        <taxon>Paenibacillaceae</taxon>
        <taxon>Paenibacillus</taxon>
    </lineage>
</organism>
<dbReference type="GO" id="GO:0009401">
    <property type="term" value="P:phosphoenolpyruvate-dependent sugar phosphotransferase system"/>
    <property type="evidence" value="ECO:0007669"/>
    <property type="project" value="UniProtKB-KW"/>
</dbReference>
<proteinExistence type="predicted"/>
<keyword evidence="5" id="KW-0598">Phosphotransferase system</keyword>
<dbReference type="Proteomes" id="UP000442469">
    <property type="component" value="Unassembled WGS sequence"/>
</dbReference>
<dbReference type="GO" id="GO:0005737">
    <property type="term" value="C:cytoplasm"/>
    <property type="evidence" value="ECO:0007669"/>
    <property type="project" value="UniProtKB-SubCell"/>
</dbReference>
<dbReference type="PATRIC" id="fig|44252.3.peg.3710"/>
<evidence type="ECO:0000313" key="8">
    <source>
        <dbReference type="EMBL" id="KFN07817.1"/>
    </source>
</evidence>
<keyword evidence="3 9" id="KW-0762">Sugar transport</keyword>
<dbReference type="NCBIfam" id="TIGR00830">
    <property type="entry name" value="PTBA"/>
    <property type="match status" value="1"/>
</dbReference>
<comment type="subcellular location">
    <subcellularLocation>
        <location evidence="1">Cytoplasm</location>
    </subcellularLocation>
</comment>
<dbReference type="SUPFAM" id="SSF51261">
    <property type="entry name" value="Duplicated hybrid motif"/>
    <property type="match status" value="1"/>
</dbReference>
<feature type="domain" description="PTS EIIA type-1" evidence="7">
    <location>
        <begin position="33"/>
        <end position="137"/>
    </location>
</feature>
<dbReference type="InterPro" id="IPR011055">
    <property type="entry name" value="Dup_hybrid_motif"/>
</dbReference>
<dbReference type="PROSITE" id="PS00371">
    <property type="entry name" value="PTS_EIIA_TYPE_1_HIS"/>
    <property type="match status" value="1"/>
</dbReference>
<evidence type="ECO:0000256" key="1">
    <source>
        <dbReference type="ARBA" id="ARBA00004496"/>
    </source>
</evidence>
<dbReference type="EMBL" id="WNZZ01000010">
    <property type="protein sequence ID" value="MUG23738.1"/>
    <property type="molecule type" value="Genomic_DNA"/>
</dbReference>
<evidence type="ECO:0000313" key="11">
    <source>
        <dbReference type="Proteomes" id="UP000442469"/>
    </source>
</evidence>
<dbReference type="Pfam" id="PF00358">
    <property type="entry name" value="PTS_EIIA_1"/>
    <property type="match status" value="1"/>
</dbReference>
<dbReference type="GeneID" id="77011189"/>
<keyword evidence="6" id="KW-0418">Kinase</keyword>
<dbReference type="STRING" id="44252.DJ90_3891"/>
<keyword evidence="10" id="KW-1185">Reference proteome</keyword>
<dbReference type="InterPro" id="IPR050890">
    <property type="entry name" value="PTS_EIIA_component"/>
</dbReference>
<dbReference type="OrthoDB" id="92465at2"/>
<dbReference type="GO" id="GO:0016301">
    <property type="term" value="F:kinase activity"/>
    <property type="evidence" value="ECO:0007669"/>
    <property type="project" value="UniProtKB-KW"/>
</dbReference>
<evidence type="ECO:0000256" key="2">
    <source>
        <dbReference type="ARBA" id="ARBA00022448"/>
    </source>
</evidence>
<dbReference type="FunFam" id="2.70.70.10:FF:000001">
    <property type="entry name" value="PTS system glucose-specific IIA component"/>
    <property type="match status" value="1"/>
</dbReference>
<sequence>MLPWSRKSKKQAGDLVITTPVNGLAVPLERVPDPAFAERMMGEGVAIEPAEGKVYAPFDGVVAQLIKSKHAVILEHESGAQLLIHVGVDTVSLKGEGFTPRVETGDRVKAGQLLMEFDIARIVEAGLPVITPLIVPAGIDAVLEVHAHEGEAAVGIDPVLTIKLA</sequence>
<dbReference type="HOGENOM" id="CLU_012312_5_3_9"/>
<dbReference type="EMBL" id="JMQA01000031">
    <property type="protein sequence ID" value="KFN07817.1"/>
    <property type="molecule type" value="Genomic_DNA"/>
</dbReference>
<reference evidence="8 10" key="1">
    <citation type="submission" date="2014-04" db="EMBL/GenBank/DDBJ databases">
        <authorList>
            <person name="Bishop-Lilly K.A."/>
            <person name="Broomall S.M."/>
            <person name="Chain P.S."/>
            <person name="Chertkov O."/>
            <person name="Coyne S.R."/>
            <person name="Daligault H.E."/>
            <person name="Davenport K.W."/>
            <person name="Erkkila T."/>
            <person name="Frey K.G."/>
            <person name="Gibbons H.S."/>
            <person name="Gu W."/>
            <person name="Jaissle J."/>
            <person name="Johnson S.L."/>
            <person name="Koroleva G.I."/>
            <person name="Ladner J.T."/>
            <person name="Lo C.-C."/>
            <person name="Minogue T.D."/>
            <person name="Munk C."/>
            <person name="Palacios G.F."/>
            <person name="Redden C.L."/>
            <person name="Rosenzweig C.N."/>
            <person name="Scholz M.B."/>
            <person name="Teshima H."/>
            <person name="Xu Y."/>
        </authorList>
    </citation>
    <scope>NUCLEOTIDE SEQUENCE [LARGE SCALE GENOMIC DNA]</scope>
    <source>
        <strain evidence="8 10">8244</strain>
    </source>
</reference>
<keyword evidence="4" id="KW-0808">Transferase</keyword>
<dbReference type="PROSITE" id="PS51093">
    <property type="entry name" value="PTS_EIIA_TYPE_1"/>
    <property type="match status" value="1"/>
</dbReference>
<dbReference type="PANTHER" id="PTHR45008">
    <property type="entry name" value="PTS SYSTEM GLUCOSE-SPECIFIC EIIA COMPONENT"/>
    <property type="match status" value="1"/>
</dbReference>
<protein>
    <submittedName>
        <fullName evidence="9">PTS glucose transporter subunit IIA</fullName>
    </submittedName>
    <submittedName>
        <fullName evidence="8">PTS system, glucose subfamily, IIA component domain protein</fullName>
    </submittedName>
</protein>
<keyword evidence="2" id="KW-0813">Transport</keyword>
<reference evidence="9 11" key="2">
    <citation type="submission" date="2019-11" db="EMBL/GenBank/DDBJ databases">
        <title>Draft genome sequences of five Paenibacillus species of dairy origin.</title>
        <authorList>
            <person name="Olajide A.M."/>
            <person name="Chen S."/>
            <person name="Lapointe G."/>
        </authorList>
    </citation>
    <scope>NUCLEOTIDE SEQUENCE [LARGE SCALE GENOMIC DNA]</scope>
    <source>
        <strain evidence="9 11">3CT49</strain>
    </source>
</reference>
<name>A0A090ZB01_PAEMA</name>
<evidence type="ECO:0000313" key="10">
    <source>
        <dbReference type="Proteomes" id="UP000029278"/>
    </source>
</evidence>
<evidence type="ECO:0000256" key="5">
    <source>
        <dbReference type="ARBA" id="ARBA00022683"/>
    </source>
</evidence>
<dbReference type="Proteomes" id="UP000029278">
    <property type="component" value="Unassembled WGS sequence"/>
</dbReference>
<gene>
    <name evidence="8" type="primary">ptbA</name>
    <name evidence="8" type="ORF">DJ90_3891</name>
    <name evidence="9" type="ORF">GNQ08_15195</name>
</gene>
<evidence type="ECO:0000256" key="4">
    <source>
        <dbReference type="ARBA" id="ARBA00022679"/>
    </source>
</evidence>
<comment type="caution">
    <text evidence="8">The sequence shown here is derived from an EMBL/GenBank/DDBJ whole genome shotgun (WGS) entry which is preliminary data.</text>
</comment>
<dbReference type="PANTHER" id="PTHR45008:SF1">
    <property type="entry name" value="PTS SYSTEM GLUCOSE-SPECIFIC EIIA COMPONENT"/>
    <property type="match status" value="1"/>
</dbReference>
<evidence type="ECO:0000259" key="7">
    <source>
        <dbReference type="PROSITE" id="PS51093"/>
    </source>
</evidence>